<evidence type="ECO:0000313" key="3">
    <source>
        <dbReference type="EMBL" id="KAH7128876.1"/>
    </source>
</evidence>
<comment type="caution">
    <text evidence="3">The sequence shown here is derived from an EMBL/GenBank/DDBJ whole genome shotgun (WGS) entry which is preliminary data.</text>
</comment>
<protein>
    <recommendedName>
        <fullName evidence="2">DUF6604 domain-containing protein</fullName>
    </recommendedName>
</protein>
<feature type="compositionally biased region" description="Low complexity" evidence="1">
    <location>
        <begin position="40"/>
        <end position="55"/>
    </location>
</feature>
<evidence type="ECO:0000259" key="2">
    <source>
        <dbReference type="Pfam" id="PF20253"/>
    </source>
</evidence>
<sequence length="876" mass="96574">MLSGNFLSTYQKYKRDTDVVATWLVATAKQRGYDGPLDAPGPASASTKSSSAPSSGRLKGKARKEAKQQQRKQAVPSNKDAKDAKEASFSPPKVKHVLAIRDFVPLAEFIAGQVTATQTEADQSPGIPSSLMTALERTIRVRKSFSARLNKVQQNLSNQPDASHAHFVSVLERVCHVLRQCAVGSGDTSETAPLDAATKAVRNGSTKRDKPPGYNIFDLLEVFEPSDDFSTEPDVVAPAPSSLPIDLEYTPEYNEDSEAECIFAFTALLKDLFSLREEIRDLWQNYSSGKLDLAATAVGVNMALELARSMEEEMAPLLKKHGGAIALLPKIFDGVCQSLGINPLKKELPSDDMNFACYDIGASFLWNVASLLDAIRITAPRGSQAMPRYTGSHGWFDAQTAHLETMTNRERWAQDKAALLEVVPDLDMLFELKGVQVHDEFARGFQIMFKTQQVPLWLCFAAQNYLDTLRLLGPDVKKPLEEFYYFNESMASVVDRAAKVKHSDDVDKELDNLCHMASVTKNGVDIFTAYRKALYHGSGYESENWTSSFLLHNPVFCGLWIHYGRVRMHQTGAKYHAKPGAVLHSVQLYTAIQQQQQLQNSASVLEWPEADNLVAIQGPEAFFVGREPPASPQAYLKNYCMCRGISPANWLAATKRRKAKMGKTPLLTSGAGTRRLRLSAPASLWCAKRTEKLATADPTRRAWNAEAVQQILEACGWSKGREEDKEGDEASGIGESRAEVAAHVNTKAKTKGKAKSILTASQLVHEVAHVIHTEVPDLTFDYFAIHGTAQRLLEELREQADYIGLPSVAWPMTDVADFAGVIFATAAGELMPDSKQREKVMGMVAEVMRASLMEELEGTLLSPTSLVQPLRSKMTL</sequence>
<proteinExistence type="predicted"/>
<reference evidence="3" key="1">
    <citation type="journal article" date="2021" name="Nat. Commun.">
        <title>Genetic determinants of endophytism in the Arabidopsis root mycobiome.</title>
        <authorList>
            <person name="Mesny F."/>
            <person name="Miyauchi S."/>
            <person name="Thiergart T."/>
            <person name="Pickel B."/>
            <person name="Atanasova L."/>
            <person name="Karlsson M."/>
            <person name="Huettel B."/>
            <person name="Barry K.W."/>
            <person name="Haridas S."/>
            <person name="Chen C."/>
            <person name="Bauer D."/>
            <person name="Andreopoulos W."/>
            <person name="Pangilinan J."/>
            <person name="LaButti K."/>
            <person name="Riley R."/>
            <person name="Lipzen A."/>
            <person name="Clum A."/>
            <person name="Drula E."/>
            <person name="Henrissat B."/>
            <person name="Kohler A."/>
            <person name="Grigoriev I.V."/>
            <person name="Martin F.M."/>
            <person name="Hacquard S."/>
        </authorList>
    </citation>
    <scope>NUCLEOTIDE SEQUENCE</scope>
    <source>
        <strain evidence="3">MPI-CAGE-AT-0147</strain>
    </source>
</reference>
<dbReference type="AlphaFoldDB" id="A0A9P9E2R9"/>
<keyword evidence="4" id="KW-1185">Reference proteome</keyword>
<dbReference type="PANTHER" id="PTHR38795:SF1">
    <property type="entry name" value="DUF6604 DOMAIN-CONTAINING PROTEIN"/>
    <property type="match status" value="1"/>
</dbReference>
<feature type="region of interest" description="Disordered" evidence="1">
    <location>
        <begin position="32"/>
        <end position="88"/>
    </location>
</feature>
<dbReference type="OrthoDB" id="5238236at2759"/>
<name>A0A9P9E2R9_9HYPO</name>
<dbReference type="InterPro" id="IPR046539">
    <property type="entry name" value="DUF6604"/>
</dbReference>
<accession>A0A9P9E2R9</accession>
<dbReference type="EMBL" id="JAGMUV010000018">
    <property type="protein sequence ID" value="KAH7128876.1"/>
    <property type="molecule type" value="Genomic_DNA"/>
</dbReference>
<evidence type="ECO:0000313" key="4">
    <source>
        <dbReference type="Proteomes" id="UP000738349"/>
    </source>
</evidence>
<dbReference type="Proteomes" id="UP000738349">
    <property type="component" value="Unassembled WGS sequence"/>
</dbReference>
<feature type="domain" description="DUF6604" evidence="2">
    <location>
        <begin position="11"/>
        <end position="316"/>
    </location>
</feature>
<gene>
    <name evidence="3" type="ORF">EDB81DRAFT_808444</name>
</gene>
<dbReference type="PANTHER" id="PTHR38795">
    <property type="entry name" value="DUF6604 DOMAIN-CONTAINING PROTEIN"/>
    <property type="match status" value="1"/>
</dbReference>
<evidence type="ECO:0000256" key="1">
    <source>
        <dbReference type="SAM" id="MobiDB-lite"/>
    </source>
</evidence>
<organism evidence="3 4">
    <name type="scientific">Dactylonectria macrodidyma</name>
    <dbReference type="NCBI Taxonomy" id="307937"/>
    <lineage>
        <taxon>Eukaryota</taxon>
        <taxon>Fungi</taxon>
        <taxon>Dikarya</taxon>
        <taxon>Ascomycota</taxon>
        <taxon>Pezizomycotina</taxon>
        <taxon>Sordariomycetes</taxon>
        <taxon>Hypocreomycetidae</taxon>
        <taxon>Hypocreales</taxon>
        <taxon>Nectriaceae</taxon>
        <taxon>Dactylonectria</taxon>
    </lineage>
</organism>
<dbReference type="Pfam" id="PF20253">
    <property type="entry name" value="DUF6604"/>
    <property type="match status" value="1"/>
</dbReference>